<feature type="domain" description="HTH tetR-type" evidence="5">
    <location>
        <begin position="5"/>
        <end position="65"/>
    </location>
</feature>
<dbReference type="RefSeq" id="WP_087010489.1">
    <property type="nucleotide sequence ID" value="NZ_FUUY01000001.1"/>
</dbReference>
<evidence type="ECO:0000259" key="5">
    <source>
        <dbReference type="PROSITE" id="PS50977"/>
    </source>
</evidence>
<accession>A0A1R7Q8H7</accession>
<organism evidence="6 7">
    <name type="scientific">Acinetobacter johnsonii</name>
    <dbReference type="NCBI Taxonomy" id="40214"/>
    <lineage>
        <taxon>Bacteria</taxon>
        <taxon>Pseudomonadati</taxon>
        <taxon>Pseudomonadota</taxon>
        <taxon>Gammaproteobacteria</taxon>
        <taxon>Moraxellales</taxon>
        <taxon>Moraxellaceae</taxon>
        <taxon>Acinetobacter</taxon>
    </lineage>
</organism>
<dbReference type="AlphaFoldDB" id="A0A1R7Q8H7"/>
<protein>
    <submittedName>
        <fullName evidence="6">Putative HTH-type transcriptional regulator YxaF</fullName>
    </submittedName>
</protein>
<dbReference type="EMBL" id="FUUY01000001">
    <property type="protein sequence ID" value="SJX20526.1"/>
    <property type="molecule type" value="Genomic_DNA"/>
</dbReference>
<dbReference type="InterPro" id="IPR054156">
    <property type="entry name" value="YxaF_TetR_C"/>
</dbReference>
<dbReference type="InterPro" id="IPR036271">
    <property type="entry name" value="Tet_transcr_reg_TetR-rel_C_sf"/>
</dbReference>
<keyword evidence="1" id="KW-0805">Transcription regulation</keyword>
<dbReference type="PROSITE" id="PS50977">
    <property type="entry name" value="HTH_TETR_2"/>
    <property type="match status" value="1"/>
</dbReference>
<dbReference type="Pfam" id="PF21993">
    <property type="entry name" value="TetR_C_13_2"/>
    <property type="match status" value="1"/>
</dbReference>
<dbReference type="Gene3D" id="1.10.357.10">
    <property type="entry name" value="Tetracycline Repressor, domain 2"/>
    <property type="match status" value="1"/>
</dbReference>
<keyword evidence="3" id="KW-0804">Transcription</keyword>
<proteinExistence type="predicted"/>
<dbReference type="GO" id="GO:0003677">
    <property type="term" value="F:DNA binding"/>
    <property type="evidence" value="ECO:0007669"/>
    <property type="project" value="UniProtKB-UniRule"/>
</dbReference>
<dbReference type="InterPro" id="IPR009057">
    <property type="entry name" value="Homeodomain-like_sf"/>
</dbReference>
<evidence type="ECO:0000313" key="7">
    <source>
        <dbReference type="Proteomes" id="UP000196240"/>
    </source>
</evidence>
<dbReference type="Pfam" id="PF00440">
    <property type="entry name" value="TetR_N"/>
    <property type="match status" value="1"/>
</dbReference>
<reference evidence="6 7" key="1">
    <citation type="submission" date="2017-02" db="EMBL/GenBank/DDBJ databases">
        <authorList>
            <person name="Peterson S.W."/>
        </authorList>
    </citation>
    <scope>NUCLEOTIDE SEQUENCE [LARGE SCALE GENOMIC DNA]</scope>
    <source>
        <strain evidence="6">C6</strain>
    </source>
</reference>
<keyword evidence="2 4" id="KW-0238">DNA-binding</keyword>
<dbReference type="PANTHER" id="PTHR47506">
    <property type="entry name" value="TRANSCRIPTIONAL REGULATORY PROTEIN"/>
    <property type="match status" value="1"/>
</dbReference>
<dbReference type="InterPro" id="IPR001647">
    <property type="entry name" value="HTH_TetR"/>
</dbReference>
<feature type="DNA-binding region" description="H-T-H motif" evidence="4">
    <location>
        <begin position="28"/>
        <end position="47"/>
    </location>
</feature>
<sequence length="194" mass="22445">MRPQKLSKEQIQLHCIQTFKTHGYAGTSMDLLAKSCGLSKAAFYYYYPNKEALVLDILQFSQQYLNHKLFSILRDTHLEYYVRFEHAHQQAVNFFSIGIQGCLVGMLSLEIPHLSEQIHLKIQSIFQDWELALLHYFQQVMPIAQAQVLAKISVADYEGAILMTRLKQDDFYLTHVAERILKQLSMAVMDAEEA</sequence>
<dbReference type="PANTHER" id="PTHR47506:SF7">
    <property type="entry name" value="TRANSCRIPTIONAL REGULATORY PROTEIN"/>
    <property type="match status" value="1"/>
</dbReference>
<name>A0A1R7Q8H7_ACIJO</name>
<gene>
    <name evidence="6" type="primary">yxaF</name>
    <name evidence="6" type="ORF">ACNJC6_00114</name>
</gene>
<evidence type="ECO:0000256" key="1">
    <source>
        <dbReference type="ARBA" id="ARBA00023015"/>
    </source>
</evidence>
<evidence type="ECO:0000256" key="2">
    <source>
        <dbReference type="ARBA" id="ARBA00023125"/>
    </source>
</evidence>
<evidence type="ECO:0000256" key="3">
    <source>
        <dbReference type="ARBA" id="ARBA00023163"/>
    </source>
</evidence>
<dbReference type="Proteomes" id="UP000196240">
    <property type="component" value="Unassembled WGS sequence"/>
</dbReference>
<evidence type="ECO:0000256" key="4">
    <source>
        <dbReference type="PROSITE-ProRule" id="PRU00335"/>
    </source>
</evidence>
<evidence type="ECO:0000313" key="6">
    <source>
        <dbReference type="EMBL" id="SJX20526.1"/>
    </source>
</evidence>
<dbReference type="SUPFAM" id="SSF46689">
    <property type="entry name" value="Homeodomain-like"/>
    <property type="match status" value="1"/>
</dbReference>
<dbReference type="SUPFAM" id="SSF48498">
    <property type="entry name" value="Tetracyclin repressor-like, C-terminal domain"/>
    <property type="match status" value="1"/>
</dbReference>